<name>A0A1X0ZMI2_PSEPU</name>
<dbReference type="InterPro" id="IPR007420">
    <property type="entry name" value="DUF465"/>
</dbReference>
<gene>
    <name evidence="1" type="ORF">B7H17_25960</name>
</gene>
<dbReference type="Gene3D" id="6.10.280.50">
    <property type="match status" value="1"/>
</dbReference>
<dbReference type="Pfam" id="PF04325">
    <property type="entry name" value="DUF465"/>
    <property type="match status" value="1"/>
</dbReference>
<sequence length="81" mass="9724">MPVSHDLYQDLHYPREIVQQRRQQDKELDRLLDEYVDIDNQVLAAEAISAGNVSDDDLHRLKERRLAVKYMIERQLERHPK</sequence>
<reference evidence="1 2" key="1">
    <citation type="submission" date="2017-04" db="EMBL/GenBank/DDBJ databases">
        <title>Presence of VIM-2 positive Pseudomonas species in chickens and their surrounding environment.</title>
        <authorList>
            <person name="Zhang R."/>
        </authorList>
    </citation>
    <scope>NUCLEOTIDE SEQUENCE [LARGE SCALE GENOMIC DNA]</scope>
    <source>
        <strain evidence="1 2">DZ-C18</strain>
    </source>
</reference>
<evidence type="ECO:0000313" key="2">
    <source>
        <dbReference type="Proteomes" id="UP000193675"/>
    </source>
</evidence>
<accession>A0A1X0ZMI2</accession>
<dbReference type="InterPro" id="IPR038444">
    <property type="entry name" value="DUF465_sf"/>
</dbReference>
<dbReference type="OrthoDB" id="7030268at2"/>
<evidence type="ECO:0000313" key="1">
    <source>
        <dbReference type="EMBL" id="ORL58142.1"/>
    </source>
</evidence>
<proteinExistence type="predicted"/>
<dbReference type="RefSeq" id="WP_084859217.1">
    <property type="nucleotide sequence ID" value="NZ_JAOTEI010000153.1"/>
</dbReference>
<dbReference type="AlphaFoldDB" id="A0A1X0ZMI2"/>
<dbReference type="EMBL" id="NBWC01000053">
    <property type="protein sequence ID" value="ORL58142.1"/>
    <property type="molecule type" value="Genomic_DNA"/>
</dbReference>
<comment type="caution">
    <text evidence="1">The sequence shown here is derived from an EMBL/GenBank/DDBJ whole genome shotgun (WGS) entry which is preliminary data.</text>
</comment>
<evidence type="ECO:0008006" key="3">
    <source>
        <dbReference type="Google" id="ProtNLM"/>
    </source>
</evidence>
<organism evidence="1 2">
    <name type="scientific">Pseudomonas putida</name>
    <name type="common">Arthrobacter siderocapsulatus</name>
    <dbReference type="NCBI Taxonomy" id="303"/>
    <lineage>
        <taxon>Bacteria</taxon>
        <taxon>Pseudomonadati</taxon>
        <taxon>Pseudomonadota</taxon>
        <taxon>Gammaproteobacteria</taxon>
        <taxon>Pseudomonadales</taxon>
        <taxon>Pseudomonadaceae</taxon>
        <taxon>Pseudomonas</taxon>
    </lineage>
</organism>
<protein>
    <recommendedName>
        <fullName evidence="3">DUF465 domain-containing protein</fullName>
    </recommendedName>
</protein>
<dbReference type="Proteomes" id="UP000193675">
    <property type="component" value="Unassembled WGS sequence"/>
</dbReference>